<evidence type="ECO:0000256" key="3">
    <source>
        <dbReference type="ARBA" id="ARBA00022679"/>
    </source>
</evidence>
<dbReference type="GO" id="GO:0005789">
    <property type="term" value="C:endoplasmic reticulum membrane"/>
    <property type="evidence" value="ECO:0007669"/>
    <property type="project" value="UniProtKB-SubCell"/>
</dbReference>
<dbReference type="AlphaFoldDB" id="A0A9P8NWJ3"/>
<evidence type="ECO:0000256" key="13">
    <source>
        <dbReference type="SAM" id="Phobius"/>
    </source>
</evidence>
<comment type="subcellular location">
    <subcellularLocation>
        <location evidence="1 10">Endoplasmic reticulum membrane</location>
        <topology evidence="1 10">Multi-pass membrane protein</topology>
    </subcellularLocation>
</comment>
<sequence length="527" mass="62333">MQPEEIRPAELRRPESTESSTNARLKIIDKNSGKERRSILEDAEYEGDSSIEIKHSIPKPPATAASQAPPGKAYRFRRDGSFRSKWDDLTFKPRQSIFDQEVRFGAKFYGLFVAFWFCVFFGGLNVVFNYHVKYGYLANFRIINIMLDNLLGVALVDLLMYLMMYVAVFIQMLVKRNVINWNRLGFVMQSLYEIFFLTFFLYLAEYLNFPWIAKIFLLLHSLVQLMKIHSYAFFNGYLWSIKDELQYSEGYLKKHEGDLADETRIPLTRSVEFCKFELKVQSSEQPFPDNISFRNFFLYTMYPTLVYQIDYPRTERIRKGYLFTKIAGIFGVIFLMITVSETYLYPMVVKCLELRETKSIYYRMKMYPMIIIEFIPPFLGVYLLVFYLIWELILNAIAELSYFADREFYGYWWNSVDWNAYARDWNIVVHKFLLRHVYHSSISALQLNKTGATIFTFLLSSVVHELAMFVIFKRLRGYLLILQMSQLPLVQLSKTKLMRDRKILGNCIFWFGIVLGPSLMCTMYLVF</sequence>
<evidence type="ECO:0000256" key="5">
    <source>
        <dbReference type="ARBA" id="ARBA00022824"/>
    </source>
</evidence>
<evidence type="ECO:0000256" key="9">
    <source>
        <dbReference type="ARBA" id="ARBA00023568"/>
    </source>
</evidence>
<proteinExistence type="inferred from homology"/>
<dbReference type="PANTHER" id="PTHR10408">
    <property type="entry name" value="STEROL O-ACYLTRANSFERASE"/>
    <property type="match status" value="1"/>
</dbReference>
<dbReference type="EMBL" id="JAEUBD010001468">
    <property type="protein sequence ID" value="KAH3660820.1"/>
    <property type="molecule type" value="Genomic_DNA"/>
</dbReference>
<feature type="compositionally biased region" description="Basic and acidic residues" evidence="12">
    <location>
        <begin position="1"/>
        <end position="16"/>
    </location>
</feature>
<evidence type="ECO:0000256" key="11">
    <source>
        <dbReference type="PIRSR" id="PIRSR000439-1"/>
    </source>
</evidence>
<reference evidence="14" key="2">
    <citation type="submission" date="2021-01" db="EMBL/GenBank/DDBJ databases">
        <authorList>
            <person name="Schikora-Tamarit M.A."/>
        </authorList>
    </citation>
    <scope>NUCLEOTIDE SEQUENCE</scope>
    <source>
        <strain evidence="14">NCAIM Y.01608</strain>
    </source>
</reference>
<evidence type="ECO:0000256" key="7">
    <source>
        <dbReference type="ARBA" id="ARBA00023136"/>
    </source>
</evidence>
<comment type="function">
    <text evidence="9">Sterol O-acyltransferase that catalyzes the formation of stery esters.</text>
</comment>
<keyword evidence="8 10" id="KW-0012">Acyltransferase</keyword>
<organism evidence="14 15">
    <name type="scientific">Ogataea polymorpha</name>
    <dbReference type="NCBI Taxonomy" id="460523"/>
    <lineage>
        <taxon>Eukaryota</taxon>
        <taxon>Fungi</taxon>
        <taxon>Dikarya</taxon>
        <taxon>Ascomycota</taxon>
        <taxon>Saccharomycotina</taxon>
        <taxon>Pichiomycetes</taxon>
        <taxon>Pichiales</taxon>
        <taxon>Pichiaceae</taxon>
        <taxon>Ogataea</taxon>
    </lineage>
</organism>
<evidence type="ECO:0000313" key="14">
    <source>
        <dbReference type="EMBL" id="KAH3660820.1"/>
    </source>
</evidence>
<dbReference type="Proteomes" id="UP000788993">
    <property type="component" value="Unassembled WGS sequence"/>
</dbReference>
<keyword evidence="3 10" id="KW-0808">Transferase</keyword>
<dbReference type="PIRSF" id="PIRSF000439">
    <property type="entry name" value="Oat_ACAT_DAG_ARE"/>
    <property type="match status" value="1"/>
</dbReference>
<evidence type="ECO:0000256" key="8">
    <source>
        <dbReference type="ARBA" id="ARBA00023315"/>
    </source>
</evidence>
<dbReference type="GO" id="GO:0008204">
    <property type="term" value="P:ergosterol metabolic process"/>
    <property type="evidence" value="ECO:0007669"/>
    <property type="project" value="TreeGrafter"/>
</dbReference>
<keyword evidence="4 13" id="KW-0812">Transmembrane</keyword>
<comment type="caution">
    <text evidence="14">The sequence shown here is derived from an EMBL/GenBank/DDBJ whole genome shotgun (WGS) entry which is preliminary data.</text>
</comment>
<feature type="active site" evidence="11">
    <location>
        <position position="464"/>
    </location>
</feature>
<dbReference type="GO" id="GO:0034737">
    <property type="term" value="F:ergosterol O-acyltransferase activity"/>
    <property type="evidence" value="ECO:0007669"/>
    <property type="project" value="TreeGrafter"/>
</dbReference>
<keyword evidence="15" id="KW-1185">Reference proteome</keyword>
<feature type="region of interest" description="Disordered" evidence="12">
    <location>
        <begin position="1"/>
        <end position="27"/>
    </location>
</feature>
<dbReference type="Pfam" id="PF03062">
    <property type="entry name" value="MBOAT"/>
    <property type="match status" value="1"/>
</dbReference>
<feature type="transmembrane region" description="Helical" evidence="13">
    <location>
        <begin position="150"/>
        <end position="174"/>
    </location>
</feature>
<keyword evidence="7 10" id="KW-0472">Membrane</keyword>
<gene>
    <name evidence="14" type="ORF">OGATHE_005152</name>
</gene>
<evidence type="ECO:0000256" key="1">
    <source>
        <dbReference type="ARBA" id="ARBA00004477"/>
    </source>
</evidence>
<dbReference type="PANTHER" id="PTHR10408:SF23">
    <property type="entry name" value="STEROL O-ACYLTRANSFERASE 1-RELATED"/>
    <property type="match status" value="1"/>
</dbReference>
<keyword evidence="5 10" id="KW-0256">Endoplasmic reticulum</keyword>
<evidence type="ECO:0000313" key="15">
    <source>
        <dbReference type="Proteomes" id="UP000788993"/>
    </source>
</evidence>
<dbReference type="InterPro" id="IPR014371">
    <property type="entry name" value="Oat_ACAT_DAG_ARE"/>
</dbReference>
<evidence type="ECO:0000256" key="4">
    <source>
        <dbReference type="ARBA" id="ARBA00022692"/>
    </source>
</evidence>
<feature type="transmembrane region" description="Helical" evidence="13">
    <location>
        <begin position="321"/>
        <end position="345"/>
    </location>
</feature>
<dbReference type="InterPro" id="IPR004299">
    <property type="entry name" value="MBOAT_fam"/>
</dbReference>
<accession>A0A9P8NWJ3</accession>
<name>A0A9P8NWJ3_9ASCO</name>
<evidence type="ECO:0000256" key="12">
    <source>
        <dbReference type="SAM" id="MobiDB-lite"/>
    </source>
</evidence>
<evidence type="ECO:0000256" key="6">
    <source>
        <dbReference type="ARBA" id="ARBA00022989"/>
    </source>
</evidence>
<evidence type="ECO:0000256" key="10">
    <source>
        <dbReference type="PIRNR" id="PIRNR000439"/>
    </source>
</evidence>
<feature type="transmembrane region" description="Helical" evidence="13">
    <location>
        <begin position="108"/>
        <end position="130"/>
    </location>
</feature>
<feature type="transmembrane region" description="Helical" evidence="13">
    <location>
        <begin position="186"/>
        <end position="203"/>
    </location>
</feature>
<comment type="similarity">
    <text evidence="2 10">Belongs to the membrane-bound acyltransferase family. Sterol o-acyltransferase subfamily.</text>
</comment>
<feature type="transmembrane region" description="Helical" evidence="13">
    <location>
        <begin position="366"/>
        <end position="390"/>
    </location>
</feature>
<keyword evidence="6 13" id="KW-1133">Transmembrane helix</keyword>
<reference evidence="14" key="1">
    <citation type="journal article" date="2021" name="Open Biol.">
        <title>Shared evolutionary footprints suggest mitochondrial oxidative damage underlies multiple complex I losses in fungi.</title>
        <authorList>
            <person name="Schikora-Tamarit M.A."/>
            <person name="Marcet-Houben M."/>
            <person name="Nosek J."/>
            <person name="Gabaldon T."/>
        </authorList>
    </citation>
    <scope>NUCLEOTIDE SEQUENCE</scope>
    <source>
        <strain evidence="14">NCAIM Y.01608</strain>
    </source>
</reference>
<protein>
    <recommendedName>
        <fullName evidence="10">O-acyltransferase</fullName>
    </recommendedName>
</protein>
<evidence type="ECO:0000256" key="2">
    <source>
        <dbReference type="ARBA" id="ARBA00009010"/>
    </source>
</evidence>
<feature type="transmembrane region" description="Helical" evidence="13">
    <location>
        <begin position="452"/>
        <end position="472"/>
    </location>
</feature>
<feature type="transmembrane region" description="Helical" evidence="13">
    <location>
        <begin position="503"/>
        <end position="526"/>
    </location>
</feature>